<feature type="domain" description="PAC" evidence="20">
    <location>
        <begin position="216"/>
        <end position="269"/>
    </location>
</feature>
<dbReference type="SUPFAM" id="SSF55874">
    <property type="entry name" value="ATPase domain of HSP90 chaperone/DNA topoisomerase II/histidine kinase"/>
    <property type="match status" value="1"/>
</dbReference>
<evidence type="ECO:0000256" key="10">
    <source>
        <dbReference type="ARBA" id="ARBA00022840"/>
    </source>
</evidence>
<keyword evidence="11 16" id="KW-1133">Transmembrane helix</keyword>
<dbReference type="InterPro" id="IPR001610">
    <property type="entry name" value="PAC"/>
</dbReference>
<keyword evidence="5 14" id="KW-0597">Phosphoprotein</keyword>
<evidence type="ECO:0000256" key="14">
    <source>
        <dbReference type="PROSITE-ProRule" id="PRU00169"/>
    </source>
</evidence>
<evidence type="ECO:0000256" key="11">
    <source>
        <dbReference type="ARBA" id="ARBA00022989"/>
    </source>
</evidence>
<keyword evidence="12" id="KW-0902">Two-component regulatory system</keyword>
<proteinExistence type="predicted"/>
<evidence type="ECO:0000256" key="6">
    <source>
        <dbReference type="ARBA" id="ARBA00022679"/>
    </source>
</evidence>
<dbReference type="SMART" id="SM00388">
    <property type="entry name" value="HisKA"/>
    <property type="match status" value="1"/>
</dbReference>
<dbReference type="Pfam" id="PF02518">
    <property type="entry name" value="HATPase_c"/>
    <property type="match status" value="1"/>
</dbReference>
<dbReference type="SMART" id="SM00387">
    <property type="entry name" value="HATPase_c"/>
    <property type="match status" value="1"/>
</dbReference>
<comment type="subcellular location">
    <subcellularLocation>
        <location evidence="2">Cell membrane</location>
    </subcellularLocation>
</comment>
<dbReference type="InterPro" id="IPR005467">
    <property type="entry name" value="His_kinase_dom"/>
</dbReference>
<feature type="domain" description="PAS" evidence="19">
    <location>
        <begin position="143"/>
        <end position="213"/>
    </location>
</feature>
<evidence type="ECO:0000256" key="2">
    <source>
        <dbReference type="ARBA" id="ARBA00004236"/>
    </source>
</evidence>
<dbReference type="FunFam" id="3.30.565.10:FF:000023">
    <property type="entry name" value="PAS domain-containing sensor histidine kinase"/>
    <property type="match status" value="1"/>
</dbReference>
<dbReference type="InterPro" id="IPR001789">
    <property type="entry name" value="Sig_transdc_resp-reg_receiver"/>
</dbReference>
<reference evidence="21" key="1">
    <citation type="submission" date="2017-04" db="EMBL/GenBank/DDBJ databases">
        <title>Genome deletions in a multicellular cyanobacterial endosymbiont for morphological adaptation in marine diatoms.</title>
        <authorList>
            <person name="Wang Y."/>
            <person name="Gao H."/>
            <person name="Li R."/>
            <person name="Xu X."/>
        </authorList>
    </citation>
    <scope>NUCLEOTIDE SEQUENCE</scope>
    <source>
        <strain evidence="21">FACHB 800</strain>
    </source>
</reference>
<dbReference type="SMART" id="SM00448">
    <property type="entry name" value="REC"/>
    <property type="match status" value="1"/>
</dbReference>
<dbReference type="GO" id="GO:0000155">
    <property type="term" value="F:phosphorelay sensor kinase activity"/>
    <property type="evidence" value="ECO:0007669"/>
    <property type="project" value="InterPro"/>
</dbReference>
<dbReference type="EC" id="2.7.13.3" evidence="3"/>
<dbReference type="SUPFAM" id="SSF55785">
    <property type="entry name" value="PYP-like sensor domain (PAS domain)"/>
    <property type="match status" value="1"/>
</dbReference>
<dbReference type="PROSITE" id="PS50113">
    <property type="entry name" value="PAC"/>
    <property type="match status" value="1"/>
</dbReference>
<dbReference type="GO" id="GO:0005524">
    <property type="term" value="F:ATP binding"/>
    <property type="evidence" value="ECO:0007669"/>
    <property type="project" value="UniProtKB-KW"/>
</dbReference>
<dbReference type="SUPFAM" id="SSF47384">
    <property type="entry name" value="Homodimeric domain of signal transducing histidine kinase"/>
    <property type="match status" value="1"/>
</dbReference>
<dbReference type="InterPro" id="IPR000014">
    <property type="entry name" value="PAS"/>
</dbReference>
<evidence type="ECO:0000259" key="18">
    <source>
        <dbReference type="PROSITE" id="PS50110"/>
    </source>
</evidence>
<dbReference type="FunFam" id="3.30.450.20:FF:000099">
    <property type="entry name" value="Sensory box sensor histidine kinase"/>
    <property type="match status" value="1"/>
</dbReference>
<feature type="transmembrane region" description="Helical" evidence="16">
    <location>
        <begin position="12"/>
        <end position="36"/>
    </location>
</feature>
<dbReference type="Gene3D" id="3.30.450.20">
    <property type="entry name" value="PAS domain"/>
    <property type="match status" value="1"/>
</dbReference>
<evidence type="ECO:0000256" key="9">
    <source>
        <dbReference type="ARBA" id="ARBA00022777"/>
    </source>
</evidence>
<dbReference type="PROSITE" id="PS50110">
    <property type="entry name" value="RESPONSE_REGULATORY"/>
    <property type="match status" value="1"/>
</dbReference>
<dbReference type="Pfam" id="PF00512">
    <property type="entry name" value="HisKA"/>
    <property type="match status" value="1"/>
</dbReference>
<gene>
    <name evidence="21" type="ORF">B6N60_03046</name>
</gene>
<evidence type="ECO:0000313" key="21">
    <source>
        <dbReference type="EMBL" id="QXE24341.1"/>
    </source>
</evidence>
<dbReference type="SMART" id="SM00091">
    <property type="entry name" value="PAS"/>
    <property type="match status" value="1"/>
</dbReference>
<dbReference type="CDD" id="cd17580">
    <property type="entry name" value="REC_2_DhkD-like"/>
    <property type="match status" value="1"/>
</dbReference>
<keyword evidence="7 16" id="KW-0812">Transmembrane</keyword>
<organism evidence="21 22">
    <name type="scientific">Richelia sinica FACHB-800</name>
    <dbReference type="NCBI Taxonomy" id="1357546"/>
    <lineage>
        <taxon>Bacteria</taxon>
        <taxon>Bacillati</taxon>
        <taxon>Cyanobacteriota</taxon>
        <taxon>Cyanophyceae</taxon>
        <taxon>Nostocales</taxon>
        <taxon>Nostocaceae</taxon>
        <taxon>Richelia</taxon>
    </lineage>
</organism>
<keyword evidence="15" id="KW-0175">Coiled coil</keyword>
<dbReference type="PROSITE" id="PS50109">
    <property type="entry name" value="HIS_KIN"/>
    <property type="match status" value="1"/>
</dbReference>
<evidence type="ECO:0000256" key="7">
    <source>
        <dbReference type="ARBA" id="ARBA00022692"/>
    </source>
</evidence>
<feature type="domain" description="Histidine kinase" evidence="17">
    <location>
        <begin position="294"/>
        <end position="512"/>
    </location>
</feature>
<feature type="transmembrane region" description="Helical" evidence="16">
    <location>
        <begin position="42"/>
        <end position="65"/>
    </location>
</feature>
<dbReference type="InterPro" id="IPR013655">
    <property type="entry name" value="PAS_fold_3"/>
</dbReference>
<dbReference type="NCBIfam" id="TIGR00229">
    <property type="entry name" value="sensory_box"/>
    <property type="match status" value="1"/>
</dbReference>
<evidence type="ECO:0000256" key="13">
    <source>
        <dbReference type="ARBA" id="ARBA00023136"/>
    </source>
</evidence>
<dbReference type="SUPFAM" id="SSF52172">
    <property type="entry name" value="CheY-like"/>
    <property type="match status" value="1"/>
</dbReference>
<dbReference type="Gene3D" id="1.10.287.130">
    <property type="match status" value="1"/>
</dbReference>
<dbReference type="KEGG" id="rsin:B6N60_03046"/>
<feature type="coiled-coil region" evidence="15">
    <location>
        <begin position="80"/>
        <end position="143"/>
    </location>
</feature>
<keyword evidence="10" id="KW-0067">ATP-binding</keyword>
<name>A0A975TAF8_9NOST</name>
<evidence type="ECO:0000259" key="17">
    <source>
        <dbReference type="PROSITE" id="PS50109"/>
    </source>
</evidence>
<dbReference type="InterPro" id="IPR036097">
    <property type="entry name" value="HisK_dim/P_sf"/>
</dbReference>
<dbReference type="InterPro" id="IPR004358">
    <property type="entry name" value="Sig_transdc_His_kin-like_C"/>
</dbReference>
<dbReference type="SMART" id="SM00086">
    <property type="entry name" value="PAC"/>
    <property type="match status" value="1"/>
</dbReference>
<evidence type="ECO:0000259" key="19">
    <source>
        <dbReference type="PROSITE" id="PS50112"/>
    </source>
</evidence>
<evidence type="ECO:0000256" key="5">
    <source>
        <dbReference type="ARBA" id="ARBA00022553"/>
    </source>
</evidence>
<dbReference type="Gene3D" id="3.30.565.10">
    <property type="entry name" value="Histidine kinase-like ATPase, C-terminal domain"/>
    <property type="match status" value="1"/>
</dbReference>
<dbReference type="Pfam" id="PF25487">
    <property type="entry name" value="ETR1_N"/>
    <property type="match status" value="1"/>
</dbReference>
<comment type="catalytic activity">
    <reaction evidence="1">
        <text>ATP + protein L-histidine = ADP + protein N-phospho-L-histidine.</text>
        <dbReference type="EC" id="2.7.13.3"/>
    </reaction>
</comment>
<dbReference type="InterPro" id="IPR003661">
    <property type="entry name" value="HisK_dim/P_dom"/>
</dbReference>
<dbReference type="AlphaFoldDB" id="A0A975TAF8"/>
<feature type="modified residue" description="4-aspartylphosphate" evidence="14">
    <location>
        <position position="588"/>
    </location>
</feature>
<dbReference type="InterPro" id="IPR011006">
    <property type="entry name" value="CheY-like_superfamily"/>
</dbReference>
<dbReference type="Proteomes" id="UP000683511">
    <property type="component" value="Chromosome"/>
</dbReference>
<feature type="domain" description="Response regulatory" evidence="18">
    <location>
        <begin position="539"/>
        <end position="657"/>
    </location>
</feature>
<evidence type="ECO:0000259" key="20">
    <source>
        <dbReference type="PROSITE" id="PS50113"/>
    </source>
</evidence>
<keyword evidence="9 21" id="KW-0418">Kinase</keyword>
<dbReference type="Gene3D" id="3.40.50.2300">
    <property type="match status" value="1"/>
</dbReference>
<evidence type="ECO:0000256" key="1">
    <source>
        <dbReference type="ARBA" id="ARBA00000085"/>
    </source>
</evidence>
<dbReference type="InterPro" id="IPR000700">
    <property type="entry name" value="PAS-assoc_C"/>
</dbReference>
<dbReference type="EMBL" id="CP021056">
    <property type="protein sequence ID" value="QXE24341.1"/>
    <property type="molecule type" value="Genomic_DNA"/>
</dbReference>
<accession>A0A975TAF8</accession>
<dbReference type="Pfam" id="PF00072">
    <property type="entry name" value="Response_reg"/>
    <property type="match status" value="1"/>
</dbReference>
<evidence type="ECO:0000256" key="12">
    <source>
        <dbReference type="ARBA" id="ARBA00023012"/>
    </source>
</evidence>
<evidence type="ECO:0000256" key="4">
    <source>
        <dbReference type="ARBA" id="ARBA00022475"/>
    </source>
</evidence>
<dbReference type="InterPro" id="IPR036890">
    <property type="entry name" value="HATPase_C_sf"/>
</dbReference>
<dbReference type="PANTHER" id="PTHR43547">
    <property type="entry name" value="TWO-COMPONENT HISTIDINE KINASE"/>
    <property type="match status" value="1"/>
</dbReference>
<dbReference type="CDD" id="cd00082">
    <property type="entry name" value="HisKA"/>
    <property type="match status" value="1"/>
</dbReference>
<evidence type="ECO:0000256" key="8">
    <source>
        <dbReference type="ARBA" id="ARBA00022741"/>
    </source>
</evidence>
<evidence type="ECO:0000313" key="22">
    <source>
        <dbReference type="Proteomes" id="UP000683511"/>
    </source>
</evidence>
<keyword evidence="13 16" id="KW-0472">Membrane</keyword>
<sequence length="658" mass="74452">MFYFVYKRKDLPFSWIFLLFSAFIIACGTTHFIAIWTLWYPIYWFSGLVKAFTALVSFITALELVPLVPKALALPSPDQLHAANQELQTQIAERLRVENELRTYQNHLQDLVSLRTQELTNTNQQLQAEITERQRILEALHQSEEQYRVLVETMPQIVWTSNDQGECDFVNKNWIKYTGLTFAASLNKGWLAAVHPEDTPKVHTVWLEAMKSGTLYEDEYRVKRIPDNSYRWQLARGLPIKDEQGRIVKWFGTCTDIHEQKQIQQERDKLLELEQSARTKAETANRIKDEFLAVLSHELRTPLNSILGWSQLLQNHQLDQDKTNQALATIERNAKLQVQLIDDLLDVSRILRGKLVLNTLPMTLESMVLPAIETIRLAAESKSINLRTVLAEDLGQVMGDVTRLQQVFWNLLSNAVKFTPNGGEVLVELAKKDGYAQIFISDTGQGISKDFLPYVFDYFRQADSSSTRKFGGLGLGLAIVKNIVEMHGGTVEAMSPGVNLGATFIVNLPLMKDKSLGSNYQPKESILLSYDSLRLQNLRVLFVDDDADSRDFVAYVLEREGAKVITVASAGETLQVLENSQIDVLISDISMPEMDGYMLMRQIRGWGKTQNLKIPAIALTAYAGEYSQSQAIEAGFQLHLPKPIVAEELVSAIASVIR</sequence>
<dbReference type="CDD" id="cd00130">
    <property type="entry name" value="PAS"/>
    <property type="match status" value="1"/>
</dbReference>
<dbReference type="InterPro" id="IPR035965">
    <property type="entry name" value="PAS-like_dom_sf"/>
</dbReference>
<dbReference type="PANTHER" id="PTHR43547:SF2">
    <property type="entry name" value="HYBRID SIGNAL TRANSDUCTION HISTIDINE KINASE C"/>
    <property type="match status" value="1"/>
</dbReference>
<dbReference type="GO" id="GO:0005886">
    <property type="term" value="C:plasma membrane"/>
    <property type="evidence" value="ECO:0007669"/>
    <property type="project" value="UniProtKB-SubCell"/>
</dbReference>
<keyword evidence="22" id="KW-1185">Reference proteome</keyword>
<evidence type="ECO:0000256" key="16">
    <source>
        <dbReference type="SAM" id="Phobius"/>
    </source>
</evidence>
<dbReference type="Pfam" id="PF08447">
    <property type="entry name" value="PAS_3"/>
    <property type="match status" value="1"/>
</dbReference>
<dbReference type="PRINTS" id="PR00344">
    <property type="entry name" value="BCTRLSENSOR"/>
</dbReference>
<keyword evidence="6" id="KW-0808">Transferase</keyword>
<protein>
    <recommendedName>
        <fullName evidence="3">histidine kinase</fullName>
        <ecNumber evidence="3">2.7.13.3</ecNumber>
    </recommendedName>
</protein>
<dbReference type="PROSITE" id="PS51257">
    <property type="entry name" value="PROKAR_LIPOPROTEIN"/>
    <property type="match status" value="1"/>
</dbReference>
<evidence type="ECO:0000256" key="15">
    <source>
        <dbReference type="SAM" id="Coils"/>
    </source>
</evidence>
<keyword evidence="4" id="KW-1003">Cell membrane</keyword>
<keyword evidence="8" id="KW-0547">Nucleotide-binding</keyword>
<dbReference type="PROSITE" id="PS50112">
    <property type="entry name" value="PAS"/>
    <property type="match status" value="1"/>
</dbReference>
<dbReference type="InterPro" id="IPR058544">
    <property type="entry name" value="ETR1_N"/>
</dbReference>
<evidence type="ECO:0000256" key="3">
    <source>
        <dbReference type="ARBA" id="ARBA00012438"/>
    </source>
</evidence>
<dbReference type="InterPro" id="IPR003594">
    <property type="entry name" value="HATPase_dom"/>
</dbReference>
<dbReference type="FunFam" id="1.10.287.130:FF:000004">
    <property type="entry name" value="Ethylene receptor 1"/>
    <property type="match status" value="1"/>
</dbReference>